<feature type="domain" description="CAAX prenyl protease 2/Lysostaphin resistance protein A-like" evidence="2">
    <location>
        <begin position="180"/>
        <end position="271"/>
    </location>
</feature>
<name>A0A9E7SP55_THEAG</name>
<evidence type="ECO:0000313" key="4">
    <source>
        <dbReference type="Proteomes" id="UP001055732"/>
    </source>
</evidence>
<dbReference type="GO" id="GO:0080120">
    <property type="term" value="P:CAAX-box protein maturation"/>
    <property type="evidence" value="ECO:0007669"/>
    <property type="project" value="UniProtKB-ARBA"/>
</dbReference>
<gene>
    <name evidence="3" type="ORF">NF865_09295</name>
</gene>
<organism evidence="3 4">
    <name type="scientific">Thermococcus aggregans</name>
    <dbReference type="NCBI Taxonomy" id="110163"/>
    <lineage>
        <taxon>Archaea</taxon>
        <taxon>Methanobacteriati</taxon>
        <taxon>Methanobacteriota</taxon>
        <taxon>Thermococci</taxon>
        <taxon>Thermococcales</taxon>
        <taxon>Thermococcaceae</taxon>
        <taxon>Thermococcus</taxon>
    </lineage>
</organism>
<dbReference type="Pfam" id="PF02517">
    <property type="entry name" value="Rce1-like"/>
    <property type="match status" value="1"/>
</dbReference>
<dbReference type="AlphaFoldDB" id="A0A9E7SP55"/>
<keyword evidence="1" id="KW-0472">Membrane</keyword>
<dbReference type="KEGG" id="tagg:NF865_09295"/>
<feature type="transmembrane region" description="Helical" evidence="1">
    <location>
        <begin position="256"/>
        <end position="275"/>
    </location>
</feature>
<proteinExistence type="predicted"/>
<feature type="transmembrane region" description="Helical" evidence="1">
    <location>
        <begin position="25"/>
        <end position="48"/>
    </location>
</feature>
<reference evidence="3" key="2">
    <citation type="submission" date="2022-06" db="EMBL/GenBank/DDBJ databases">
        <authorList>
            <person name="Park Y.-J."/>
        </authorList>
    </citation>
    <scope>NUCLEOTIDE SEQUENCE</scope>
    <source>
        <strain evidence="3">TY</strain>
    </source>
</reference>
<evidence type="ECO:0000256" key="1">
    <source>
        <dbReference type="SAM" id="Phobius"/>
    </source>
</evidence>
<dbReference type="GO" id="GO:0004175">
    <property type="term" value="F:endopeptidase activity"/>
    <property type="evidence" value="ECO:0007669"/>
    <property type="project" value="UniProtKB-ARBA"/>
</dbReference>
<keyword evidence="1" id="KW-0812">Transmembrane</keyword>
<dbReference type="RefSeq" id="WP_253304438.1">
    <property type="nucleotide sequence ID" value="NZ_CP099582.1"/>
</dbReference>
<sequence length="276" mass="31801">MIPYVLVYIYSLAESIFIWYKNSEFIIFVFMLLLFFVLSLIVICHTWFKEAVSASPPFLVQVILLYVALSFLILSPSVYSTSFFLLYLIFFVVLSLEKGELLARLFLMLYLVTVLVVKRYELASVFMVLAVYFALNFARELRIYKPSKRLLLLFFATVGIFVVIGNLLGEIIPFEKSLEGVLLLFLFSSAEEVIMKDVIYKKGDGSAMAKLITSVVFALTHLLNLSIFFTYLSIVPFYAAYLFLYQLITIFLYEKYPSIIAFSLLHFLINLGILFV</sequence>
<feature type="transmembrane region" description="Helical" evidence="1">
    <location>
        <begin position="123"/>
        <end position="138"/>
    </location>
</feature>
<dbReference type="InterPro" id="IPR003675">
    <property type="entry name" value="Rce1/LyrA-like_dom"/>
</dbReference>
<feature type="transmembrane region" description="Helical" evidence="1">
    <location>
        <begin position="101"/>
        <end position="117"/>
    </location>
</feature>
<dbReference type="Proteomes" id="UP001055732">
    <property type="component" value="Chromosome"/>
</dbReference>
<feature type="transmembrane region" description="Helical" evidence="1">
    <location>
        <begin position="150"/>
        <end position="168"/>
    </location>
</feature>
<keyword evidence="4" id="KW-1185">Reference proteome</keyword>
<evidence type="ECO:0000259" key="2">
    <source>
        <dbReference type="Pfam" id="PF02517"/>
    </source>
</evidence>
<evidence type="ECO:0000313" key="3">
    <source>
        <dbReference type="EMBL" id="USS40482.1"/>
    </source>
</evidence>
<protein>
    <recommendedName>
        <fullName evidence="2">CAAX prenyl protease 2/Lysostaphin resistance protein A-like domain-containing protein</fullName>
    </recommendedName>
</protein>
<accession>A0A9E7SP55</accession>
<reference evidence="3" key="1">
    <citation type="journal article" date="1998" name="Int. J. Syst. Bacteriol. 48 Pt">
        <title>Thermococcus guaymasensis sp. nov. and Thermococcus aggregans sp. nov., two novel thermophilic archaea isolated from the Guaymas Basin hydrothermal vent site.</title>
        <authorList>
            <person name="Canganella F."/>
            <person name="Jones W.J."/>
            <person name="Gambacorta A."/>
            <person name="Antranikian G."/>
        </authorList>
    </citation>
    <scope>NUCLEOTIDE SEQUENCE</scope>
    <source>
        <strain evidence="3">TY</strain>
    </source>
</reference>
<feature type="transmembrane region" description="Helical" evidence="1">
    <location>
        <begin position="211"/>
        <end position="244"/>
    </location>
</feature>
<dbReference type="EMBL" id="CP099582">
    <property type="protein sequence ID" value="USS40482.1"/>
    <property type="molecule type" value="Genomic_DNA"/>
</dbReference>
<feature type="transmembrane region" description="Helical" evidence="1">
    <location>
        <begin position="63"/>
        <end position="94"/>
    </location>
</feature>
<keyword evidence="1" id="KW-1133">Transmembrane helix</keyword>